<feature type="transmembrane region" description="Helical" evidence="7">
    <location>
        <begin position="23"/>
        <end position="43"/>
    </location>
</feature>
<comment type="similarity">
    <text evidence="7">Belongs to the binding-protein-dependent transport system permease family.</text>
</comment>
<keyword evidence="9" id="KW-0762">Sugar transport</keyword>
<dbReference type="Gene3D" id="1.10.3720.10">
    <property type="entry name" value="MetI-like"/>
    <property type="match status" value="1"/>
</dbReference>
<name>A0A4V6HS05_9FIRM</name>
<dbReference type="Pfam" id="PF00528">
    <property type="entry name" value="BPD_transp_1"/>
    <property type="match status" value="1"/>
</dbReference>
<dbReference type="CDD" id="cd06261">
    <property type="entry name" value="TM_PBP2"/>
    <property type="match status" value="1"/>
</dbReference>
<dbReference type="InterPro" id="IPR035906">
    <property type="entry name" value="MetI-like_sf"/>
</dbReference>
<dbReference type="PANTHER" id="PTHR30193">
    <property type="entry name" value="ABC TRANSPORTER PERMEASE PROTEIN"/>
    <property type="match status" value="1"/>
</dbReference>
<evidence type="ECO:0000256" key="3">
    <source>
        <dbReference type="ARBA" id="ARBA00022475"/>
    </source>
</evidence>
<dbReference type="PROSITE" id="PS50928">
    <property type="entry name" value="ABC_TM1"/>
    <property type="match status" value="1"/>
</dbReference>
<feature type="transmembrane region" description="Helical" evidence="7">
    <location>
        <begin position="91"/>
        <end position="110"/>
    </location>
</feature>
<feature type="transmembrane region" description="Helical" evidence="7">
    <location>
        <begin position="223"/>
        <end position="245"/>
    </location>
</feature>
<organism evidence="9 10">
    <name type="scientific">Robinsoniella peoriensis</name>
    <dbReference type="NCBI Taxonomy" id="180332"/>
    <lineage>
        <taxon>Bacteria</taxon>
        <taxon>Bacillati</taxon>
        <taxon>Bacillota</taxon>
        <taxon>Clostridia</taxon>
        <taxon>Lachnospirales</taxon>
        <taxon>Lachnospiraceae</taxon>
        <taxon>Robinsoniella</taxon>
    </lineage>
</organism>
<dbReference type="AlphaFoldDB" id="A0A4V6HS05"/>
<dbReference type="PANTHER" id="PTHR30193:SF44">
    <property type="entry name" value="LACTOSE TRANSPORT SYSTEM PERMEASE PROTEIN LACF"/>
    <property type="match status" value="1"/>
</dbReference>
<sequence length="317" mass="35941">MDNTAVGKQKPKKKKFTVLLKRYWPFYLMMAPGLIYLVINNYLPMLGLVVAFKKVDYRLGILNSPWVGLDNFEYLFKTSDAWIITRNTICYNFVFILLGTVVSIAVAVLLNEIRGVKKKKAYQTLILIPYLISTVVISYLVYAFLSAESGFINNGILQKLGMDPVAWYSEKKYWPFILVIVNLWKGFGYSCIIYYATILGIDGSLYEAAVMDGASRWHRIKDIVLPSLKGTIITLTLMSIGRIFYSDFGLFFQVPMNSGPLFDVTNTIDTYVYRGLLQLNDVGRASAAGFYQSLVGFAIVLLANFIVRKVEKENALF</sequence>
<dbReference type="GO" id="GO:0055085">
    <property type="term" value="P:transmembrane transport"/>
    <property type="evidence" value="ECO:0007669"/>
    <property type="project" value="InterPro"/>
</dbReference>
<evidence type="ECO:0000256" key="5">
    <source>
        <dbReference type="ARBA" id="ARBA00022989"/>
    </source>
</evidence>
<evidence type="ECO:0000256" key="1">
    <source>
        <dbReference type="ARBA" id="ARBA00004651"/>
    </source>
</evidence>
<evidence type="ECO:0000313" key="10">
    <source>
        <dbReference type="Proteomes" id="UP000306509"/>
    </source>
</evidence>
<reference evidence="9 10" key="1">
    <citation type="journal article" date="2019" name="Anaerobe">
        <title>Detection of Robinsoniella peoriensis in multiple bone samples of a trauma patient.</title>
        <authorList>
            <person name="Schrottner P."/>
            <person name="Hartwich K."/>
            <person name="Bunk B."/>
            <person name="Schober I."/>
            <person name="Helbig S."/>
            <person name="Rudolph W.W."/>
            <person name="Gunzer F."/>
        </authorList>
    </citation>
    <scope>NUCLEOTIDE SEQUENCE [LARGE SCALE GENOMIC DNA]</scope>
    <source>
        <strain evidence="9 10">DSM 106044</strain>
    </source>
</reference>
<comment type="caution">
    <text evidence="9">The sequence shown here is derived from an EMBL/GenBank/DDBJ whole genome shotgun (WGS) entry which is preliminary data.</text>
</comment>
<accession>A0A4V6HS05</accession>
<keyword evidence="4 7" id="KW-0812">Transmembrane</keyword>
<dbReference type="Proteomes" id="UP000306509">
    <property type="component" value="Unassembled WGS sequence"/>
</dbReference>
<proteinExistence type="inferred from homology"/>
<keyword evidence="6 7" id="KW-0472">Membrane</keyword>
<dbReference type="SUPFAM" id="SSF161098">
    <property type="entry name" value="MetI-like"/>
    <property type="match status" value="1"/>
</dbReference>
<feature type="transmembrane region" description="Helical" evidence="7">
    <location>
        <begin position="122"/>
        <end position="145"/>
    </location>
</feature>
<feature type="transmembrane region" description="Helical" evidence="7">
    <location>
        <begin position="289"/>
        <end position="307"/>
    </location>
</feature>
<dbReference type="RefSeq" id="WP_044289653.1">
    <property type="nucleotide sequence ID" value="NZ_QGQD01000043.1"/>
</dbReference>
<keyword evidence="2 7" id="KW-0813">Transport</keyword>
<evidence type="ECO:0000256" key="4">
    <source>
        <dbReference type="ARBA" id="ARBA00022692"/>
    </source>
</evidence>
<evidence type="ECO:0000256" key="2">
    <source>
        <dbReference type="ARBA" id="ARBA00022448"/>
    </source>
</evidence>
<gene>
    <name evidence="9" type="primary">yteP_12</name>
    <name evidence="9" type="ORF">DSM106044_01868</name>
</gene>
<evidence type="ECO:0000256" key="7">
    <source>
        <dbReference type="RuleBase" id="RU363032"/>
    </source>
</evidence>
<dbReference type="EMBL" id="QGQD01000043">
    <property type="protein sequence ID" value="TLD01078.1"/>
    <property type="molecule type" value="Genomic_DNA"/>
</dbReference>
<evidence type="ECO:0000313" key="9">
    <source>
        <dbReference type="EMBL" id="TLD01078.1"/>
    </source>
</evidence>
<keyword evidence="3" id="KW-1003">Cell membrane</keyword>
<keyword evidence="5 7" id="KW-1133">Transmembrane helix</keyword>
<protein>
    <submittedName>
        <fullName evidence="9">Putative multiple-sugar transport system permease YteP</fullName>
    </submittedName>
</protein>
<keyword evidence="10" id="KW-1185">Reference proteome</keyword>
<dbReference type="GO" id="GO:0005886">
    <property type="term" value="C:plasma membrane"/>
    <property type="evidence" value="ECO:0007669"/>
    <property type="project" value="UniProtKB-SubCell"/>
</dbReference>
<dbReference type="InterPro" id="IPR000515">
    <property type="entry name" value="MetI-like"/>
</dbReference>
<comment type="subcellular location">
    <subcellularLocation>
        <location evidence="1 7">Cell membrane</location>
        <topology evidence="1 7">Multi-pass membrane protein</topology>
    </subcellularLocation>
</comment>
<feature type="domain" description="ABC transmembrane type-1" evidence="8">
    <location>
        <begin position="85"/>
        <end position="303"/>
    </location>
</feature>
<feature type="transmembrane region" description="Helical" evidence="7">
    <location>
        <begin position="173"/>
        <end position="196"/>
    </location>
</feature>
<dbReference type="InterPro" id="IPR051393">
    <property type="entry name" value="ABC_transporter_permease"/>
</dbReference>
<evidence type="ECO:0000256" key="6">
    <source>
        <dbReference type="ARBA" id="ARBA00023136"/>
    </source>
</evidence>
<evidence type="ECO:0000259" key="8">
    <source>
        <dbReference type="PROSITE" id="PS50928"/>
    </source>
</evidence>